<dbReference type="SMART" id="SM00014">
    <property type="entry name" value="acidPPc"/>
    <property type="match status" value="1"/>
</dbReference>
<dbReference type="SUPFAM" id="SSF48317">
    <property type="entry name" value="Acid phosphatase/Vanadium-dependent haloperoxidase"/>
    <property type="match status" value="1"/>
</dbReference>
<evidence type="ECO:0000259" key="6">
    <source>
        <dbReference type="SMART" id="SM00014"/>
    </source>
</evidence>
<dbReference type="EMBL" id="BSDC01000003">
    <property type="protein sequence ID" value="GLH67992.1"/>
    <property type="molecule type" value="Genomic_DNA"/>
</dbReference>
<keyword evidence="2 5" id="KW-0812">Transmembrane</keyword>
<dbReference type="Proteomes" id="UP001165044">
    <property type="component" value="Unassembled WGS sequence"/>
</dbReference>
<feature type="transmembrane region" description="Helical" evidence="5">
    <location>
        <begin position="234"/>
        <end position="254"/>
    </location>
</feature>
<dbReference type="RefSeq" id="WP_285609583.1">
    <property type="nucleotide sequence ID" value="NZ_BSDC01000003.1"/>
</dbReference>
<comment type="subcellular location">
    <subcellularLocation>
        <location evidence="1">Membrane</location>
        <topology evidence="1">Multi-pass membrane protein</topology>
    </subcellularLocation>
</comment>
<proteinExistence type="predicted"/>
<sequence>MIRGTIAALRPSERLTALVLAGLLALVFLARPEGWALRAAVFAGLLLAVLWLGRVRGKGLLLLRDFLPVGVVLLVFLLLQPLVVAVNPHRCDAALIAFDGRWFGPLARAWHGAFGRPAAVTDLVYLAYASFYLLPIAVGVLARVRRGPELFERVVFAILLGFYLSFLGYFLWPAEGPRVPEALAAAQLGGGAVSQAVRAFLHGAETTTLDAFPSGHTALSVLPAILATRPFPRLAPLLWAWAAAVVFATVYIGVHYVADVAAGLLLAGLGMALAPPLSRWLSARG</sequence>
<dbReference type="InterPro" id="IPR026841">
    <property type="entry name" value="Aur1/Ipt1"/>
</dbReference>
<feature type="transmembrane region" description="Helical" evidence="5">
    <location>
        <begin position="35"/>
        <end position="53"/>
    </location>
</feature>
<evidence type="ECO:0000256" key="3">
    <source>
        <dbReference type="ARBA" id="ARBA00022989"/>
    </source>
</evidence>
<dbReference type="PANTHER" id="PTHR31310:SF7">
    <property type="entry name" value="PA-PHOSPHATASE RELATED-FAMILY PROTEIN DDB_G0268928"/>
    <property type="match status" value="1"/>
</dbReference>
<feature type="domain" description="Phosphatidic acid phosphatase type 2/haloperoxidase" evidence="6">
    <location>
        <begin position="154"/>
        <end position="275"/>
    </location>
</feature>
<gene>
    <name evidence="7" type="ORF">GETHED_23560</name>
</gene>
<evidence type="ECO:0000256" key="5">
    <source>
        <dbReference type="SAM" id="Phobius"/>
    </source>
</evidence>
<reference evidence="7" key="1">
    <citation type="journal article" date="2023" name="Antonie Van Leeuwenhoek">
        <title>Mesoterricola silvestris gen. nov., sp. nov., Mesoterricola sediminis sp. nov., Geothrix oryzae sp. nov., Geothrix edaphica sp. nov., Geothrix rubra sp. nov., and Geothrix limicola sp. nov., six novel members of Acidobacteriota isolated from soils.</title>
        <authorList>
            <person name="Itoh H."/>
            <person name="Sugisawa Y."/>
            <person name="Mise K."/>
            <person name="Xu Z."/>
            <person name="Kuniyasu M."/>
            <person name="Ushijima N."/>
            <person name="Kawano K."/>
            <person name="Kobayashi E."/>
            <person name="Shiratori Y."/>
            <person name="Masuda Y."/>
            <person name="Senoo K."/>
        </authorList>
    </citation>
    <scope>NUCLEOTIDE SEQUENCE</scope>
    <source>
        <strain evidence="7">Red802</strain>
    </source>
</reference>
<dbReference type="Gene3D" id="1.20.144.10">
    <property type="entry name" value="Phosphatidic acid phosphatase type 2/haloperoxidase"/>
    <property type="match status" value="1"/>
</dbReference>
<evidence type="ECO:0000256" key="2">
    <source>
        <dbReference type="ARBA" id="ARBA00022692"/>
    </source>
</evidence>
<feature type="transmembrane region" description="Helical" evidence="5">
    <location>
        <begin position="123"/>
        <end position="142"/>
    </location>
</feature>
<dbReference type="InterPro" id="IPR052185">
    <property type="entry name" value="IPC_Synthase-Related"/>
</dbReference>
<feature type="transmembrane region" description="Helical" evidence="5">
    <location>
        <begin position="65"/>
        <end position="86"/>
    </location>
</feature>
<evidence type="ECO:0000256" key="4">
    <source>
        <dbReference type="ARBA" id="ARBA00023136"/>
    </source>
</evidence>
<accession>A0ABQ5Q036</accession>
<feature type="transmembrane region" description="Helical" evidence="5">
    <location>
        <begin position="154"/>
        <end position="172"/>
    </location>
</feature>
<keyword evidence="4 5" id="KW-0472">Membrane</keyword>
<name>A0ABQ5Q036_9BACT</name>
<evidence type="ECO:0000313" key="8">
    <source>
        <dbReference type="Proteomes" id="UP001165044"/>
    </source>
</evidence>
<keyword evidence="8" id="KW-1185">Reference proteome</keyword>
<dbReference type="PANTHER" id="PTHR31310">
    <property type="match status" value="1"/>
</dbReference>
<protein>
    <recommendedName>
        <fullName evidence="6">Phosphatidic acid phosphatase type 2/haloperoxidase domain-containing protein</fullName>
    </recommendedName>
</protein>
<dbReference type="Pfam" id="PF14378">
    <property type="entry name" value="PAP2_3"/>
    <property type="match status" value="1"/>
</dbReference>
<dbReference type="InterPro" id="IPR000326">
    <property type="entry name" value="PAP2/HPO"/>
</dbReference>
<evidence type="ECO:0000256" key="1">
    <source>
        <dbReference type="ARBA" id="ARBA00004141"/>
    </source>
</evidence>
<keyword evidence="3 5" id="KW-1133">Transmembrane helix</keyword>
<evidence type="ECO:0000313" key="7">
    <source>
        <dbReference type="EMBL" id="GLH67992.1"/>
    </source>
</evidence>
<comment type="caution">
    <text evidence="7">The sequence shown here is derived from an EMBL/GenBank/DDBJ whole genome shotgun (WGS) entry which is preliminary data.</text>
</comment>
<feature type="transmembrane region" description="Helical" evidence="5">
    <location>
        <begin position="260"/>
        <end position="281"/>
    </location>
</feature>
<organism evidence="7 8">
    <name type="scientific">Geothrix edaphica</name>
    <dbReference type="NCBI Taxonomy" id="2927976"/>
    <lineage>
        <taxon>Bacteria</taxon>
        <taxon>Pseudomonadati</taxon>
        <taxon>Acidobacteriota</taxon>
        <taxon>Holophagae</taxon>
        <taxon>Holophagales</taxon>
        <taxon>Holophagaceae</taxon>
        <taxon>Geothrix</taxon>
    </lineage>
</organism>
<dbReference type="InterPro" id="IPR036938">
    <property type="entry name" value="PAP2/HPO_sf"/>
</dbReference>
<feature type="transmembrane region" description="Helical" evidence="5">
    <location>
        <begin position="12"/>
        <end position="29"/>
    </location>
</feature>